<evidence type="ECO:0000313" key="1">
    <source>
        <dbReference type="EMBL" id="KAF2464011.1"/>
    </source>
</evidence>
<keyword evidence="2" id="KW-1185">Reference proteome</keyword>
<accession>A0ACB6QAS4</accession>
<dbReference type="EMBL" id="MU003541">
    <property type="protein sequence ID" value="KAF2464011.1"/>
    <property type="molecule type" value="Genomic_DNA"/>
</dbReference>
<dbReference type="Proteomes" id="UP000799755">
    <property type="component" value="Unassembled WGS sequence"/>
</dbReference>
<name>A0ACB6QAS4_9PLEO</name>
<protein>
    <submittedName>
        <fullName evidence="1">Uncharacterized protein</fullName>
    </submittedName>
</protein>
<comment type="caution">
    <text evidence="1">The sequence shown here is derived from an EMBL/GenBank/DDBJ whole genome shotgun (WGS) entry which is preliminary data.</text>
</comment>
<gene>
    <name evidence="1" type="ORF">BDR25DRAFT_362108</name>
</gene>
<organism evidence="1 2">
    <name type="scientific">Lindgomyces ingoldianus</name>
    <dbReference type="NCBI Taxonomy" id="673940"/>
    <lineage>
        <taxon>Eukaryota</taxon>
        <taxon>Fungi</taxon>
        <taxon>Dikarya</taxon>
        <taxon>Ascomycota</taxon>
        <taxon>Pezizomycotina</taxon>
        <taxon>Dothideomycetes</taxon>
        <taxon>Pleosporomycetidae</taxon>
        <taxon>Pleosporales</taxon>
        <taxon>Lindgomycetaceae</taxon>
        <taxon>Lindgomyces</taxon>
    </lineage>
</organism>
<reference evidence="1" key="1">
    <citation type="journal article" date="2020" name="Stud. Mycol.">
        <title>101 Dothideomycetes genomes: a test case for predicting lifestyles and emergence of pathogens.</title>
        <authorList>
            <person name="Haridas S."/>
            <person name="Albert R."/>
            <person name="Binder M."/>
            <person name="Bloem J."/>
            <person name="Labutti K."/>
            <person name="Salamov A."/>
            <person name="Andreopoulos B."/>
            <person name="Baker S."/>
            <person name="Barry K."/>
            <person name="Bills G."/>
            <person name="Bluhm B."/>
            <person name="Cannon C."/>
            <person name="Castanera R."/>
            <person name="Culley D."/>
            <person name="Daum C."/>
            <person name="Ezra D."/>
            <person name="Gonzalez J."/>
            <person name="Henrissat B."/>
            <person name="Kuo A."/>
            <person name="Liang C."/>
            <person name="Lipzen A."/>
            <person name="Lutzoni F."/>
            <person name="Magnuson J."/>
            <person name="Mondo S."/>
            <person name="Nolan M."/>
            <person name="Ohm R."/>
            <person name="Pangilinan J."/>
            <person name="Park H.-J."/>
            <person name="Ramirez L."/>
            <person name="Alfaro M."/>
            <person name="Sun H."/>
            <person name="Tritt A."/>
            <person name="Yoshinaga Y."/>
            <person name="Zwiers L.-H."/>
            <person name="Turgeon B."/>
            <person name="Goodwin S."/>
            <person name="Spatafora J."/>
            <person name="Crous P."/>
            <person name="Grigoriev I."/>
        </authorList>
    </citation>
    <scope>NUCLEOTIDE SEQUENCE</scope>
    <source>
        <strain evidence="1">ATCC 200398</strain>
    </source>
</reference>
<sequence>MINISIQTSTTNIMATPSISRSLEDLLDEMIHEIALKLLPIRKFAITIDYPITHDWEDNRYYENCTRRVTLSLLCLTSRRISRIVTPVLYSSIILHFTERLECCPTSLLLRTLLDKPHLAKRIRCIENRVEDVSEWQDDDAYHVWRLKAQQNRDTFLAAASRLWRRANPLIAISPNLNHLHLASYESFPPSIWDFVGFEVQDGPLIPRRFSKLRTLFIALDQRSYWIGGGEWFAQLIEHLRHLPALTYLHTCGMMCKKSSLSLTSGSLSLETLYLSHCTMELRQVSDLAKACQSLRHFALHYADIFVNENAFQMGNIQNSLLQHRQTLESIYIDIRMVKPIDLSKAVPSHAITSFEGFSALQRLTVCNATLFRDQDSFENPGSERTWEPFTNLRISAMLPRTLKQLTLLTDPILWSDEGAVLIKDLADDCAGLPNLEQLRVVSANNLPNLSAHFWNRKPPLETSPFDYLPCFI</sequence>
<evidence type="ECO:0000313" key="2">
    <source>
        <dbReference type="Proteomes" id="UP000799755"/>
    </source>
</evidence>
<proteinExistence type="predicted"/>